<accession>A0A6J6FV93</accession>
<proteinExistence type="predicted"/>
<name>A0A6J6FV93_9ZZZZ</name>
<dbReference type="AlphaFoldDB" id="A0A6J6FV93"/>
<reference evidence="1" key="1">
    <citation type="submission" date="2020-05" db="EMBL/GenBank/DDBJ databases">
        <authorList>
            <person name="Chiriac C."/>
            <person name="Salcher M."/>
            <person name="Ghai R."/>
            <person name="Kavagutti S V."/>
        </authorList>
    </citation>
    <scope>NUCLEOTIDE SEQUENCE</scope>
</reference>
<organism evidence="1">
    <name type="scientific">freshwater metagenome</name>
    <dbReference type="NCBI Taxonomy" id="449393"/>
    <lineage>
        <taxon>unclassified sequences</taxon>
        <taxon>metagenomes</taxon>
        <taxon>ecological metagenomes</taxon>
    </lineage>
</organism>
<dbReference type="EMBL" id="CAEZTZ010000147">
    <property type="protein sequence ID" value="CAB4590914.1"/>
    <property type="molecule type" value="Genomic_DNA"/>
</dbReference>
<evidence type="ECO:0000313" key="1">
    <source>
        <dbReference type="EMBL" id="CAB4590914.1"/>
    </source>
</evidence>
<gene>
    <name evidence="1" type="ORF">UFOPK1767_00938</name>
</gene>
<protein>
    <submittedName>
        <fullName evidence="1">Unannotated protein</fullName>
    </submittedName>
</protein>
<sequence length="257" mass="28116">MCVTRWPHSVVRDASIDKDVEFAAQTCGVLGPGRIGRPIAERLAQLGKTFSSIGNERRGAVLDCIKAGRVQTDELRLGGKQCPRTRSEVLEARADGDYHVGVPHHRVGGFRTRYTDWPGIARVARNEGGLSRNRLDDRNSVFFGERCQFGLGPRVVNATSRDDRGSFGGSQHFLGASELAAVGTRPGGFVNGCLKERLGVVKCVSGDILGQADKGWPTVTRIEHRCDRLRQGAQDLSWVRDAIPIANDRSERVVDRG</sequence>